<reference evidence="1 2" key="1">
    <citation type="submission" date="2016-10" db="EMBL/GenBank/DDBJ databases">
        <authorList>
            <person name="de Groot N.N."/>
        </authorList>
    </citation>
    <scope>NUCLEOTIDE SEQUENCE [LARGE SCALE GENOMIC DNA]</scope>
    <source>
        <strain evidence="1 2">CGMCC 1.11030</strain>
    </source>
</reference>
<dbReference type="STRING" id="1114924.SAMN05216258_1293"/>
<gene>
    <name evidence="1" type="ORF">SAMN05216258_1293</name>
</gene>
<protein>
    <submittedName>
        <fullName evidence="1">Uncharacterized protein</fullName>
    </submittedName>
</protein>
<evidence type="ECO:0000313" key="2">
    <source>
        <dbReference type="Proteomes" id="UP000199377"/>
    </source>
</evidence>
<name>A0A1I3Q5W9_9RHOB</name>
<dbReference type="Proteomes" id="UP000199377">
    <property type="component" value="Unassembled WGS sequence"/>
</dbReference>
<proteinExistence type="predicted"/>
<evidence type="ECO:0000313" key="1">
    <source>
        <dbReference type="EMBL" id="SFJ29393.1"/>
    </source>
</evidence>
<dbReference type="AlphaFoldDB" id="A0A1I3Q5W9"/>
<dbReference type="EMBL" id="FOQH01000029">
    <property type="protein sequence ID" value="SFJ29393.1"/>
    <property type="molecule type" value="Genomic_DNA"/>
</dbReference>
<organism evidence="1 2">
    <name type="scientific">Albimonas pacifica</name>
    <dbReference type="NCBI Taxonomy" id="1114924"/>
    <lineage>
        <taxon>Bacteria</taxon>
        <taxon>Pseudomonadati</taxon>
        <taxon>Pseudomonadota</taxon>
        <taxon>Alphaproteobacteria</taxon>
        <taxon>Rhodobacterales</taxon>
        <taxon>Paracoccaceae</taxon>
        <taxon>Albimonas</taxon>
    </lineage>
</organism>
<keyword evidence="2" id="KW-1185">Reference proteome</keyword>
<sequence length="77" mass="8565">MSRHSDPAVETSRGQVPLEPSTFALLPQLLLAPDSSRVDAGRIVLEREVSGGRLVAVFRVQPGRRMLVLVTMWLERL</sequence>
<dbReference type="RefSeq" id="WP_092866318.1">
    <property type="nucleotide sequence ID" value="NZ_FOQH01000029.1"/>
</dbReference>
<accession>A0A1I3Q5W9</accession>